<sequence>MRHLQIPLDQTQPMDKRMIRMMTRLLPLRILLLLIIAINLPPQPVQCIPTTLV</sequence>
<accession>B0DMY3</accession>
<protein>
    <submittedName>
        <fullName evidence="1">Predicted protein</fullName>
    </submittedName>
</protein>
<dbReference type="RefSeq" id="XP_001885384.1">
    <property type="nucleotide sequence ID" value="XM_001885349.1"/>
</dbReference>
<dbReference type="AlphaFoldDB" id="B0DMY3"/>
<dbReference type="GeneID" id="6080956"/>
<proteinExistence type="predicted"/>
<evidence type="ECO:0000313" key="2">
    <source>
        <dbReference type="Proteomes" id="UP000001194"/>
    </source>
</evidence>
<dbReference type="InParanoid" id="B0DMY3"/>
<name>B0DMY3_LACBS</name>
<evidence type="ECO:0000313" key="1">
    <source>
        <dbReference type="EMBL" id="EDR04129.1"/>
    </source>
</evidence>
<dbReference type="EMBL" id="DS547120">
    <property type="protein sequence ID" value="EDR04129.1"/>
    <property type="molecule type" value="Genomic_DNA"/>
</dbReference>
<gene>
    <name evidence="1" type="ORF">LACBIDRAFT_306444</name>
</gene>
<dbReference type="HOGENOM" id="CLU_3069091_0_0_1"/>
<dbReference type="Proteomes" id="UP000001194">
    <property type="component" value="Unassembled WGS sequence"/>
</dbReference>
<organism evidence="2">
    <name type="scientific">Laccaria bicolor (strain S238N-H82 / ATCC MYA-4686)</name>
    <name type="common">Bicoloured deceiver</name>
    <name type="synonym">Laccaria laccata var. bicolor</name>
    <dbReference type="NCBI Taxonomy" id="486041"/>
    <lineage>
        <taxon>Eukaryota</taxon>
        <taxon>Fungi</taxon>
        <taxon>Dikarya</taxon>
        <taxon>Basidiomycota</taxon>
        <taxon>Agaricomycotina</taxon>
        <taxon>Agaricomycetes</taxon>
        <taxon>Agaricomycetidae</taxon>
        <taxon>Agaricales</taxon>
        <taxon>Agaricineae</taxon>
        <taxon>Hydnangiaceae</taxon>
        <taxon>Laccaria</taxon>
    </lineage>
</organism>
<reference evidence="1 2" key="1">
    <citation type="journal article" date="2008" name="Nature">
        <title>The genome of Laccaria bicolor provides insights into mycorrhizal symbiosis.</title>
        <authorList>
            <person name="Martin F."/>
            <person name="Aerts A."/>
            <person name="Ahren D."/>
            <person name="Brun A."/>
            <person name="Danchin E.G.J."/>
            <person name="Duchaussoy F."/>
            <person name="Gibon J."/>
            <person name="Kohler A."/>
            <person name="Lindquist E."/>
            <person name="Pereda V."/>
            <person name="Salamov A."/>
            <person name="Shapiro H.J."/>
            <person name="Wuyts J."/>
            <person name="Blaudez D."/>
            <person name="Buee M."/>
            <person name="Brokstein P."/>
            <person name="Canbaeck B."/>
            <person name="Cohen D."/>
            <person name="Courty P.E."/>
            <person name="Coutinho P.M."/>
            <person name="Delaruelle C."/>
            <person name="Detter J.C."/>
            <person name="Deveau A."/>
            <person name="DiFazio S."/>
            <person name="Duplessis S."/>
            <person name="Fraissinet-Tachet L."/>
            <person name="Lucic E."/>
            <person name="Frey-Klett P."/>
            <person name="Fourrey C."/>
            <person name="Feussner I."/>
            <person name="Gay G."/>
            <person name="Grimwood J."/>
            <person name="Hoegger P.J."/>
            <person name="Jain P."/>
            <person name="Kilaru S."/>
            <person name="Labbe J."/>
            <person name="Lin Y.C."/>
            <person name="Legue V."/>
            <person name="Le Tacon F."/>
            <person name="Marmeisse R."/>
            <person name="Melayah D."/>
            <person name="Montanini B."/>
            <person name="Muratet M."/>
            <person name="Nehls U."/>
            <person name="Niculita-Hirzel H."/>
            <person name="Oudot-Le Secq M.P."/>
            <person name="Peter M."/>
            <person name="Quesneville H."/>
            <person name="Rajashekar B."/>
            <person name="Reich M."/>
            <person name="Rouhier N."/>
            <person name="Schmutz J."/>
            <person name="Yin T."/>
            <person name="Chalot M."/>
            <person name="Henrissat B."/>
            <person name="Kuees U."/>
            <person name="Lucas S."/>
            <person name="Van de Peer Y."/>
            <person name="Podila G.K."/>
            <person name="Polle A."/>
            <person name="Pukkila P.J."/>
            <person name="Richardson P.M."/>
            <person name="Rouze P."/>
            <person name="Sanders I.R."/>
            <person name="Stajich J.E."/>
            <person name="Tunlid A."/>
            <person name="Tuskan G."/>
            <person name="Grigoriev I.V."/>
        </authorList>
    </citation>
    <scope>NUCLEOTIDE SEQUENCE [LARGE SCALE GENOMIC DNA]</scope>
    <source>
        <strain evidence="2">S238N-H82 / ATCC MYA-4686</strain>
    </source>
</reference>
<dbReference type="KEGG" id="lbc:LACBIDRAFT_306444"/>
<keyword evidence="2" id="KW-1185">Reference proteome</keyword>